<keyword evidence="3" id="KW-1185">Reference proteome</keyword>
<evidence type="ECO:0000256" key="1">
    <source>
        <dbReference type="SAM" id="MobiDB-lite"/>
    </source>
</evidence>
<gene>
    <name evidence="2" type="ORF">JTY93_05555</name>
</gene>
<dbReference type="Proteomes" id="UP000663249">
    <property type="component" value="Chromosome"/>
</dbReference>
<evidence type="ECO:0008006" key="4">
    <source>
        <dbReference type="Google" id="ProtNLM"/>
    </source>
</evidence>
<evidence type="ECO:0000313" key="2">
    <source>
        <dbReference type="EMBL" id="QSB40854.1"/>
    </source>
</evidence>
<protein>
    <recommendedName>
        <fullName evidence="4">Harpin HrpZ</fullName>
    </recommendedName>
</protein>
<dbReference type="RefSeq" id="WP_205477608.1">
    <property type="nucleotide sequence ID" value="NZ_CP070506.1"/>
</dbReference>
<sequence length="106" mass="10537">MSIGGIGGLSGFGNFGGVGLGDSGNMVGKDVGGAQQQGKTDPEALKKLLEMLLAGAGGAGGSQGAGVSGAGEGDEQDLLRKQINSEKQQGMQNMMPQENNNPVKFG</sequence>
<organism evidence="2 3">
    <name type="scientific">Pseudomonas hygromyciniae</name>
    <dbReference type="NCBI Taxonomy" id="2812000"/>
    <lineage>
        <taxon>Bacteria</taxon>
        <taxon>Pseudomonadati</taxon>
        <taxon>Pseudomonadota</taxon>
        <taxon>Gammaproteobacteria</taxon>
        <taxon>Pseudomonadales</taxon>
        <taxon>Pseudomonadaceae</taxon>
        <taxon>Pseudomonas</taxon>
    </lineage>
</organism>
<feature type="compositionally biased region" description="Gly residues" evidence="1">
    <location>
        <begin position="58"/>
        <end position="71"/>
    </location>
</feature>
<feature type="region of interest" description="Disordered" evidence="1">
    <location>
        <begin position="58"/>
        <end position="106"/>
    </location>
</feature>
<reference evidence="2 3" key="1">
    <citation type="submission" date="2021-02" db="EMBL/GenBank/DDBJ databases">
        <title>Genomic and phenotypic characterization of Pseudomonas hygromyciniae, a novel bacterial species discovered from a commercially purchased antibiotic vial.</title>
        <authorList>
            <person name="Turner T.L."/>
            <person name="Mitra S.D."/>
            <person name="Kochan T.J."/>
            <person name="Pincus N.B."/>
            <person name="Lebrun-Corbin M."/>
            <person name="Cheung B."/>
            <person name="Gatesy S.W."/>
            <person name="Afzal T."/>
            <person name="Ozer E.A."/>
            <person name="Hauser A.R."/>
        </authorList>
    </citation>
    <scope>NUCLEOTIDE SEQUENCE [LARGE SCALE GENOMIC DNA]</scope>
    <source>
        <strain evidence="2 3">SDM007</strain>
    </source>
</reference>
<dbReference type="EMBL" id="CP070506">
    <property type="protein sequence ID" value="QSB40854.1"/>
    <property type="molecule type" value="Genomic_DNA"/>
</dbReference>
<proteinExistence type="predicted"/>
<evidence type="ECO:0000313" key="3">
    <source>
        <dbReference type="Proteomes" id="UP000663249"/>
    </source>
</evidence>
<accession>A0ABX7K0F0</accession>
<feature type="compositionally biased region" description="Low complexity" evidence="1">
    <location>
        <begin position="88"/>
        <end position="106"/>
    </location>
</feature>
<name>A0ABX7K0F0_9PSED</name>